<gene>
    <name evidence="2" type="ORF">Tcan_01559</name>
</gene>
<reference evidence="2 3" key="1">
    <citation type="submission" date="2014-11" db="EMBL/GenBank/DDBJ databases">
        <title>Genetic blueprint of the zoonotic pathogen Toxocara canis.</title>
        <authorList>
            <person name="Zhu X.-Q."/>
            <person name="Korhonen P.K."/>
            <person name="Cai H."/>
            <person name="Young N.D."/>
            <person name="Nejsum P."/>
            <person name="von Samson-Himmelstjerna G."/>
            <person name="Boag P.R."/>
            <person name="Tan P."/>
            <person name="Li Q."/>
            <person name="Min J."/>
            <person name="Yang Y."/>
            <person name="Wang X."/>
            <person name="Fang X."/>
            <person name="Hall R.S."/>
            <person name="Hofmann A."/>
            <person name="Sternberg P.W."/>
            <person name="Jex A.R."/>
            <person name="Gasser R.B."/>
        </authorList>
    </citation>
    <scope>NUCLEOTIDE SEQUENCE [LARGE SCALE GENOMIC DNA]</scope>
    <source>
        <strain evidence="2">PN_DK_2014</strain>
    </source>
</reference>
<keyword evidence="1" id="KW-1133">Transmembrane helix</keyword>
<feature type="transmembrane region" description="Helical" evidence="1">
    <location>
        <begin position="28"/>
        <end position="48"/>
    </location>
</feature>
<organism evidence="2 3">
    <name type="scientific">Toxocara canis</name>
    <name type="common">Canine roundworm</name>
    <dbReference type="NCBI Taxonomy" id="6265"/>
    <lineage>
        <taxon>Eukaryota</taxon>
        <taxon>Metazoa</taxon>
        <taxon>Ecdysozoa</taxon>
        <taxon>Nematoda</taxon>
        <taxon>Chromadorea</taxon>
        <taxon>Rhabditida</taxon>
        <taxon>Spirurina</taxon>
        <taxon>Ascaridomorpha</taxon>
        <taxon>Ascaridoidea</taxon>
        <taxon>Toxocaridae</taxon>
        <taxon>Toxocara</taxon>
    </lineage>
</organism>
<evidence type="ECO:0000313" key="2">
    <source>
        <dbReference type="EMBL" id="KHN83547.1"/>
    </source>
</evidence>
<dbReference type="Proteomes" id="UP000031036">
    <property type="component" value="Unassembled WGS sequence"/>
</dbReference>
<keyword evidence="1" id="KW-0472">Membrane</keyword>
<keyword evidence="3" id="KW-1185">Reference proteome</keyword>
<evidence type="ECO:0000256" key="1">
    <source>
        <dbReference type="SAM" id="Phobius"/>
    </source>
</evidence>
<proteinExistence type="predicted"/>
<keyword evidence="1" id="KW-0812">Transmembrane</keyword>
<protein>
    <submittedName>
        <fullName evidence="2">Uncharacterized protein</fullName>
    </submittedName>
</protein>
<dbReference type="AlphaFoldDB" id="A0A0B2VQ37"/>
<evidence type="ECO:0000313" key="3">
    <source>
        <dbReference type="Proteomes" id="UP000031036"/>
    </source>
</evidence>
<comment type="caution">
    <text evidence="2">The sequence shown here is derived from an EMBL/GenBank/DDBJ whole genome shotgun (WGS) entry which is preliminary data.</text>
</comment>
<name>A0A0B2VQ37_TOXCA</name>
<sequence>MPDRTIAQPYPNSRIGHPTTCLLPVMRVIYWSNLSSLLLKVSFFAMFYKSSSICMKKKMLENRTPKIGAVFAQYNINFSSNFRPQAQLFCRATGAVELHLIEQTKILQFANLRRLKGQFKMGE</sequence>
<accession>A0A0B2VQ37</accession>
<dbReference type="EMBL" id="JPKZ01001180">
    <property type="protein sequence ID" value="KHN83547.1"/>
    <property type="molecule type" value="Genomic_DNA"/>
</dbReference>